<dbReference type="AlphaFoldDB" id="A0A821U2W2"/>
<dbReference type="EMBL" id="CAJOBP010070076">
    <property type="protein sequence ID" value="CAF4879993.1"/>
    <property type="molecule type" value="Genomic_DNA"/>
</dbReference>
<organism evidence="1 2">
    <name type="scientific">Rotaria socialis</name>
    <dbReference type="NCBI Taxonomy" id="392032"/>
    <lineage>
        <taxon>Eukaryota</taxon>
        <taxon>Metazoa</taxon>
        <taxon>Spiralia</taxon>
        <taxon>Gnathifera</taxon>
        <taxon>Rotifera</taxon>
        <taxon>Eurotatoria</taxon>
        <taxon>Bdelloidea</taxon>
        <taxon>Philodinida</taxon>
        <taxon>Philodinidae</taxon>
        <taxon>Rotaria</taxon>
    </lineage>
</organism>
<evidence type="ECO:0000313" key="1">
    <source>
        <dbReference type="EMBL" id="CAF4879993.1"/>
    </source>
</evidence>
<feature type="non-terminal residue" evidence="1">
    <location>
        <position position="1"/>
    </location>
</feature>
<dbReference type="PANTHER" id="PTHR46478:SF1">
    <property type="entry name" value="VON WILLEBRAND FACTOR A DOMAIN-CONTAINING PROTEIN 3A"/>
    <property type="match status" value="1"/>
</dbReference>
<dbReference type="PANTHER" id="PTHR46478">
    <property type="entry name" value="VON WILLEBRAND FACTOR A DOMAIN-CONTAINING PROTEIN 3A"/>
    <property type="match status" value="1"/>
</dbReference>
<dbReference type="Proteomes" id="UP000663873">
    <property type="component" value="Unassembled WGS sequence"/>
</dbReference>
<accession>A0A821U2W2</accession>
<name>A0A821U2W2_9BILA</name>
<keyword evidence="2" id="KW-1185">Reference proteome</keyword>
<protein>
    <submittedName>
        <fullName evidence="1">Uncharacterized protein</fullName>
    </submittedName>
</protein>
<reference evidence="1" key="1">
    <citation type="submission" date="2021-02" db="EMBL/GenBank/DDBJ databases">
        <authorList>
            <person name="Nowell W R."/>
        </authorList>
    </citation>
    <scope>NUCLEOTIDE SEQUENCE</scope>
</reference>
<proteinExistence type="predicted"/>
<gene>
    <name evidence="1" type="ORF">UJA718_LOCUS44651</name>
</gene>
<evidence type="ECO:0000313" key="2">
    <source>
        <dbReference type="Proteomes" id="UP000663873"/>
    </source>
</evidence>
<comment type="caution">
    <text evidence="1">The sequence shown here is derived from an EMBL/GenBank/DDBJ whole genome shotgun (WGS) entry which is preliminary data.</text>
</comment>
<sequence length="60" mass="6779">MWRDTSETKPTQPLPVLSSSNPAVYRTSADWLNQHGLLAKKLTLFQILAPNAYSPCEDYI</sequence>